<feature type="compositionally biased region" description="Polar residues" evidence="1">
    <location>
        <begin position="5039"/>
        <end position="5051"/>
    </location>
</feature>
<dbReference type="SUPFAM" id="SSF51120">
    <property type="entry name" value="beta-Roll"/>
    <property type="match status" value="1"/>
</dbReference>
<dbReference type="InterPro" id="IPR011049">
    <property type="entry name" value="Serralysin-like_metalloprot_C"/>
</dbReference>
<dbReference type="PROSITE" id="PS50234">
    <property type="entry name" value="VWFA"/>
    <property type="match status" value="1"/>
</dbReference>
<sequence length="6330" mass="626125">MANSSPAVVNEISGRAWIRNSDGSLTELHQGSKVPAGSDIVTASGATVSLQVENGMPIVIGEGREVAVNGDMTGPLADPTEAAVAPPSGTDSDRLLAALQAGRDPFDELDPTAAVVAGGGEAGGSSFVRLARILETTSPLDLAYPNPARGDDTLPRVSGAGLTGDDGDAAVPVPGNTPPNALNDAVSTRQDDSIRGNLLSNDADADGDALTLVSVNGRPMTGAGLTVPGSNGGSFTVFPDGSYVFNPNGEYKGLGEGETATSTISYTITDPSGATSTATVAVTIVGVLDVPTIAVSDAGVINEGGTATFNITLGNTVDLDRETTITLKVGGQVEPQDVGVPVVTIGGVAVAVTANADGTYSFKLPAGVTNGIVVTLPTTDDNTFEGRETLTLEATLSGQAANGAQLPTGISDTGNATIVDTDSTDPTNPNPGADVPALTVSDAGEVNEGSDAVFNVALTKSVDADTTLTFTLGGQIEAGDVGTPTVMIGGRPATVTANADGSYSVTVPAGTTGGIVVTVPTTDDSVFEGREQLTLNATLSGNTASGVALPGNISDSGSAVIVDDRGPGADVPGLNVSDAGDVNEGSNAVFNVALTKPVDADTTLTFTLGGQIEAGDIGTPTVMIGGKAVTVTANADGSYSITVPAGTTGGIVVTVPTTDDSVFEGREQLTLDATLSGNTASGVALPGNITDSGSATIVDTESTDPSNPNPGADVPALTVSDAGDVNEGSDAVFNVALSKPVDADTTLTFTLGGQIEAGDVGTPTVMIGGKPATVTANADGSFSVTVPAGTTGGIVVTVPTTDDSVFEGREQLTLDATLTGNTASGVALPGNITDSGSAVIVDNQGEGADVPALTVSDAGDVNEGSNAVFNVALTKPVDADTTLTFTLGGQIEAGDVGTPTVMIGGKPATVTANPDGTYSVTVPAGTTGGIVVTVPTTDDAVFEGREQLTLDATLSGTTASGVALPGNITDSGSAVIVDNQGEGADVPALTVSDAGDVNEGSNAVFNVALTKAVDADTTLTFTLGGQIEAGDIGVPTVMIGNKPAVVTANADGSYSITVPAGTTGGIVVTVPTTDDAVFEGREQLTLDATLTGNSASGVALPGNITDSGSATIVDTESTDPSNPNPGADVPALSVSDAGDVNEGSNAVFNVALTKPVDADTTLTFKLGGQIEADDVGAPTVMIGGKPATVTANADGTFSVTVPAGTTGGIVVTVPTTDDSVFEGREQLTLDATLSGNTASGVALPGNITDSGSATIVDTESTDPSNPNPGADVPALTVSDAGDVNEGSNAVFNVALTKAVDADTTLTFTLGGQIEAGDVGAPTVMIGGKPATVTANPDGTYSVTVPAGTTGGIVVTVPTTDDSVFEGREQLTLDATLTGNSASGVALPGNITDSGNAVIVDDHGSGADVPVLSVSDAGDVNEGSNAVFNVALSKAVDADTTLTFTLGGQIETGDVGTPTVMIGGKPAVVTANADGSYSITVPAGTTGGIVVTVPTTDDSVFEGREQLTLDATLTGSSASGIALPGNITDSGSAVIVDDHGPGADVPALTVSDAGDVNEGSNATFNVALSKPVDADTTLTFTLGGQIEDGDIGTPTVMIGGKPATVTANADGSFSVTVPAGTTGGIVVTVPTTDDSVFEGREQLTLDATLTGNSASGVALPGNITDSGSATIVDTESTDPSNPNPGADVPALTVSDAGDVNEGSEAVFNVALSKPVDADTTLTFTLGGQIEAGDVGTPTVMIGGKPATVTANPDGTYSVTVPAGTTGGIVVTVPTTDDSVFEGREQLTLDATLSGNTASGVALPGNITDSGSAVIVDDHGSGADVPALTVSDAGDVNEGSNAVFNVALTKAVDADTTLTFTLGGQIEAGDVGAPTVMIGGKPATVTANADGSFSVTVPAGTTGGIVVTVPTTDDSVFEGREQLTLDATLTGSSASGVALPGNITDSGSAVIVDDHGSGADVPSLSVSDAGDVNEGSEAVFNVALSKPVDADTTLTFTLGGQIEAGDVGAPTVMIGGKPATVTANPDGTYSVTVPAGTTGGIVVTVPTTDDSVFEGREQLTLDATLTGSSASGVALPGNITDSGSAVIVDDHGSGADVPSLSVSDAGDVNEGSEAVFNVALSKPVDADTTLTFTLGGQIEAGDVGAPTVMIGGKPATVTANPDGTYSVTVPAGTTGGIVVTVPTTDDSVFEGREQLTLDATLTGSSASGVALPGNITDSGSAVIVDDHGSGADVPVLSVSDAGDVNEGTEAVFNVALSKPVDADTTLTFTLGGQIEAGDVGAPTVMIGGKPATVTANADGTFSVTVPAGTTGGIVVTVPTTDDAVFEGREQLTLDATLTGSSASGVALPGNITDSGSATIVDTESTDPSNPNPGADVPALTVSDAGDVNEGSNATFNVALSKAVDADTTLTFTLGGQIEAGDVGAPAVMIGGKPAVVTVNADGSYSVTVPAGTTGGIVVTVPTTDDSVFEGREQLTLDATLTGSSASGVALPGNITDSGSAVIVDDHGSGADVPSLSVSDAGDVNEGSEAVFNVALSKPVDADTTLTFTLGGQIEAGDVGAPTVMIGGKPATVTANADGTFSVTVPAGTTGGIVVTVPTTDDSVFEGREQLTLDATLTGSSASGVALPGNITDSGSAVIVDDHGSGADVPSLSVSDAGDVNEGSEAVFNVALSKPVDADTTLTFTLGGQIEAGDVGAPAVMIGGKPAVVTVNADGSYSVTVPAGTTGGIVVTVPTTDDSVFEGREQLTLDATLTGSSASGVALPGNITDSGSAVIVDDHGSGADVPVLSVSDAGDVNEGTEAVFNVALSKPVDADTTLTFTLGGQIEAGDVGAPTVMIGGKPATVTANADGTFSVTVPAGTTGGIVVTVPTTDDSVFEGREQLTLDATLTGSSASGIALPGNITDSGSAVIVDDHGSGADVPVLSVSDAGDVNEGSEAVFNVALSKPVDADTTLTFTLGGQIEAGDVGAPTVMIGGKPAVVTANADGSYSITVPAGTTGGIVVTVPTTDDTVFEGREQLTLDATLTGNSASGIALPGNITDSGSATIVDTESTDPSNPNPGADVPALTVSDAGDVNEGSNAVFNVALTKAVDADTTLTFKLGGEIEAGDVGTPTVMIGGKPATVTANADGSYSITVPAGTTGGIVVTVPTTDDTVFEGREQLTLDATLSGTTASGVALPGNITDSGSATIVDTESTDPSNPNPGADVPALTVSDAGDVNEGSNAVFNVALTKAVDADTTLTFKLGGEIEAGDVGAPTVMIGGKPATVTANADGTFSVTVPAGTTGGIVVTVPTTDDTVFEGREQLTLDATLTGNSASGVALPGNITDSGSATIVDTESTDPSNPNPGADVPALTVSDAGDVNEGSNAVFNVALTKAVDADTTLTFKLGGEIETGDVGAPTVMIGGKPATVTANADGSFSITVPAGTTGGIVVTVPTTDDAVFEGREQLTLEATLSGTTDSGVALPGNITDSGSAVIVDDSGPGADVPALTVSDAGDVNEGSDAVFNVALTKPIDANTTLTFTLGGQIEAGDVGTPTVMIGGKAVTVTANADGSYSVTVPAGTTGGIVVTVPTTDDTVFEGREQLTLDATLSGTTASGVALPGNITDSGSATIVDTESTDPSNPNPGADVPALTVSDAGDVNEGSNAVFNVALTKAVDADTTLTFKLGGEIEAGDVGTPSVMIGGKAATVTANADGTFSITVPAGTTGGIVVTVPTTDDSVFEGREQLTLDATLTGNSASGVALPGNITDSGSATIVDTESTDPSNPNPGADVPALTVSDAGDVNEGSNAVFNVALTKSVDADTTLTFKLGGEIEAGDVGTPTVMIGGKPATVTANADGTFSITVPAGTTGGIVVTVPTTDDTVFEGREQLTLEATLSGNTASGVALPGNITDSGSATIVDTESTDPSNPNPGADVPALSVSDAGDVNEGSNAVFNVALTKAVDADTTLTFKLGGEIEAGDVGTPTVMIGGKPATVTANADGSYSITVPAGTTGGIVVTVPTTDDTVFEGREQLTLEATLSGNTASGVALPGNITDSGSATIVDTESTDPSNPNPGADVPALTVSDAGDVNEGSNAVFNVALTKAVDADTTLTFKLGGQIEAGDVGAPTVMIGGKPATVTANADGSFSITVPAGTTSGIVVTVPTTDDSVFEGREQLTLDATLSGNSASGVALPGNITDSGSAVIVDDRGPGADVPALTVSDAGDVNEGSSAVFNVALTKPVDANTTLTFTLGGQIEAGDVGTPTVMIGGKAVTVTANADGSFSVTVPAGTTGGIVVTVPTTDDAVFEGREQLTLDATLTGNSASGVALPGNITDSGSATIIDTNSTDPSNPNPGADVPALTVSDAGDVNEGGNAVFNVALSKAVDADTKLTFKLGGEIEAGDVGAPTVMIGGKAVTVTANADGSYSITVPAGTTGGIVVTVPTTDDSVFEGREQLTLDATLSGNTASGVALPGNITDSGSAVIVDDRGPGADIPALTVSDPGNVNEGSNAVFNVALTKAVDADTKLTFKLGGEIETGDIGTPTVVIGGKAVTVTANADGSYSITVPAGTTGGIVVTVPTTDDSVFEGREQLTLDATLSGNTASGVALPGNITDSGSATIVDTNSTDPSNPNPGADVPALTVSDPGNVNEGSNAVFNVALTKAVDADTKLTFKLGGEIETGDIGTPTVTIGGKTVAVTANADGSYSVTVPAGTTGGIVVTVPTTDDSVFEGREQLTLDATLSGNTASGVALPGNITDSGSAVIVDDRGPGADIPALTVSDPGNVNEGSNAVFNVALTKAVDADTKLTFKLGGEIETGDIGTPTVTIGGKTVAVTANADGSFSINVPAGTTSGIVVTVPTINDTVFEGREQLTLDATLSGNTASGVALPGNITDSGSAVIVDDRGPGADVPSLNVSDAGNVTEGNTASFNVALSKPVDAETTLTFTLGGQVTAADYGKPVVTIGGVSVAVTANADGSYSVKVPSGTTGGIVVQVPTTADGVYEGTESMVLNATLSGQTASGTALPAGISDSGNAAIVDINKPPVVGNASVAVSEEGLTGGIKDSNGTSDTTDSAKANGQLSITDDNSGAAYTITLVAPANGSLVSDGVPIVWTLSDNGHTLTGRAGSADAIIIKIDNAGAYTVQMLAPVDHPDTTREDTVSLSVTVKVADGVNAPVTTNLNVTIEDDSPVVQQNAPVNVESAGIPDVYTGKVSFAGSSSSDNQWKFTFGNGAVEVSAKGFTSSNDLTLIDAKVNQSTAGLGVASTGSPYHNIANEVDYRELNGQGASEELTIRLTGGKIAYGATIDFAAMYGGEVESGVARFYRDGVLIAERTFTSDKSGGDYAANFRVEEGGFDTIVVSATDNHKNSSSDNSDFTVTGVTFLGSQDVHAIAYADGNLQFAYGADGPGTLKLTGVESGLTTRDGGAIKTNVASNGNLIQGLDASGNLVFEIRLTPATGKWEFYQYQPMNGTANKLIDFTYQVTDADGDYANGQFQVGGVEPTGPTLTIEDTNAGAPGVLSVSEAQATGSGSFVITAAAGLKSISIDGTGNADATLTLDRLAGLSSNPLTLTTSKGTLTLTGYDAATGKVTYTYQTSGAQQHTGDDTNVQDHFTVTVEDKFGGKATGDLGVLVTDTAPTLVPIADGAALSSRGTNIMLTLDTSGSMNYGSGVYSGRRELSRLEVLKSSVGKLLDQYGESGDVRVMILEFNSSASQKGGGWMSLAQAKTFVDGLSYGGGTNYEAALNAAMTAWNNSGTGKLEGASVQNISYFFTDGNPENGPVYAAQQATWEKFLTDNQINSYGIGLGTAATGTYIDPVSYNPSKPQDSNTIIVKDLNGLDTAISDTIAPPIVGDIAAGGTLGADLSGARITQLVIDGKTYNYDVATNKVTASAGATFTFDSAKSELTVTTSHGKFTIDLAGENLGDYRYQPQTAGTDTVQYTVRDGDGDTASSSLTLTVTAPVHQNPDAVNDTVITNILSSQLTVQAGSLLANDVRGTGALTVGPLTVNTGWKEKGADFTARGIKEIAFDGSSSKSLTVNRADLAQIGQNRAQVKVDGYLAAIGSWTGNDQDTITIALLAGEILTLNHGLGSDAIRLEYRLAGSSGQYKVMQSGDSIPAASADTQYEIHIVNTPNDGSWWTSGDSERYTLTMTVDYSRAPGTDTVANSSYTIHTADGHSDSANVSVAYQAGSTLLGTDKSEILLAGDGNDTLNGGKGNDVLVGGKGNDTLIGGDGSDTFRWEFNDQGTTSNPAVDRIKDFSLAKPADGGDVLDLKDLLVGEKDGNLSNYLNFKQDPANSNNTILEINTKGQIGQGADQKIVLEGVDLTHDAHGQAVSNQAIINDLLQKGKLNVDHH</sequence>
<dbReference type="InterPro" id="IPR006626">
    <property type="entry name" value="PbH1"/>
</dbReference>
<feature type="region of interest" description="Disordered" evidence="1">
    <location>
        <begin position="1108"/>
        <end position="1127"/>
    </location>
</feature>
<dbReference type="PROSITE" id="PS00330">
    <property type="entry name" value="HEMOLYSIN_CALCIUM"/>
    <property type="match status" value="2"/>
</dbReference>
<dbReference type="Proteomes" id="UP000239477">
    <property type="component" value="Chromosome"/>
</dbReference>
<dbReference type="InterPro" id="IPR002035">
    <property type="entry name" value="VWF_A"/>
</dbReference>
<evidence type="ECO:0000259" key="2">
    <source>
        <dbReference type="PROSITE" id="PS50234"/>
    </source>
</evidence>
<dbReference type="InterPro" id="IPR018511">
    <property type="entry name" value="Hemolysin-typ_Ca-bd_CS"/>
</dbReference>
<dbReference type="GO" id="GO:0005509">
    <property type="term" value="F:calcium ion binding"/>
    <property type="evidence" value="ECO:0007669"/>
    <property type="project" value="InterPro"/>
</dbReference>
<evidence type="ECO:0000313" key="3">
    <source>
        <dbReference type="EMBL" id="AVJ27291.1"/>
    </source>
</evidence>
<dbReference type="EMBL" id="CP023270">
    <property type="protein sequence ID" value="AVJ27291.1"/>
    <property type="molecule type" value="Genomic_DNA"/>
</dbReference>
<dbReference type="SMART" id="SM00327">
    <property type="entry name" value="VWA"/>
    <property type="match status" value="1"/>
</dbReference>
<dbReference type="RefSeq" id="WP_105238187.1">
    <property type="nucleotide sequence ID" value="NZ_CP023270.1"/>
</dbReference>
<accession>A0A2S0I5H9</accession>
<dbReference type="Pfam" id="PF13519">
    <property type="entry name" value="VWA_2"/>
    <property type="match status" value="1"/>
</dbReference>
<evidence type="ECO:0000256" key="1">
    <source>
        <dbReference type="SAM" id="MobiDB-lite"/>
    </source>
</evidence>
<dbReference type="PRINTS" id="PR00313">
    <property type="entry name" value="CABNDNGRPT"/>
</dbReference>
<feature type="region of interest" description="Disordered" evidence="1">
    <location>
        <begin position="5032"/>
        <end position="5051"/>
    </location>
</feature>
<dbReference type="NCBIfam" id="TIGR03661">
    <property type="entry name" value="T1SS_VCA0849"/>
    <property type="match status" value="1"/>
</dbReference>
<dbReference type="SUPFAM" id="SSF53300">
    <property type="entry name" value="vWA-like"/>
    <property type="match status" value="1"/>
</dbReference>
<dbReference type="InterPro" id="IPR013783">
    <property type="entry name" value="Ig-like_fold"/>
</dbReference>
<proteinExistence type="predicted"/>
<dbReference type="CDD" id="cd00198">
    <property type="entry name" value="vWFA"/>
    <property type="match status" value="1"/>
</dbReference>
<dbReference type="Pfam" id="PF17963">
    <property type="entry name" value="Big_9"/>
    <property type="match status" value="2"/>
</dbReference>
<evidence type="ECO:0000313" key="4">
    <source>
        <dbReference type="Proteomes" id="UP000239477"/>
    </source>
</evidence>
<keyword evidence="4" id="KW-1185">Reference proteome</keyword>
<protein>
    <recommendedName>
        <fullName evidence="2">VWFA domain-containing protein</fullName>
    </recommendedName>
</protein>
<dbReference type="SMART" id="SM00710">
    <property type="entry name" value="PbH1"/>
    <property type="match status" value="12"/>
</dbReference>
<dbReference type="Pfam" id="PF00353">
    <property type="entry name" value="HemolysinCabind"/>
    <property type="match status" value="1"/>
</dbReference>
<organism evidence="3 4">
    <name type="scientific">Achromobacter spanius</name>
    <dbReference type="NCBI Taxonomy" id="217203"/>
    <lineage>
        <taxon>Bacteria</taxon>
        <taxon>Pseudomonadati</taxon>
        <taxon>Pseudomonadota</taxon>
        <taxon>Betaproteobacteria</taxon>
        <taxon>Burkholderiales</taxon>
        <taxon>Alcaligenaceae</taxon>
        <taxon>Achromobacter</taxon>
    </lineage>
</organism>
<feature type="compositionally biased region" description="Polar residues" evidence="1">
    <location>
        <begin position="1108"/>
        <end position="1121"/>
    </location>
</feature>
<dbReference type="InterPro" id="IPR019960">
    <property type="entry name" value="T1SS_VCA0849"/>
</dbReference>
<gene>
    <name evidence="3" type="ORF">CLM73_09310</name>
</gene>
<reference evidence="3 4" key="1">
    <citation type="submission" date="2017-09" db="EMBL/GenBank/DDBJ databases">
        <title>Genomic, metabolic, and phenotypic characteristics of bacterial isolates from the natural microbiome of the model nematode Caenorhabditis elegans.</title>
        <authorList>
            <person name="Zimmermann J."/>
            <person name="Obeng N."/>
            <person name="Yang W."/>
            <person name="Obeng O."/>
            <person name="Kissoyan K."/>
            <person name="Pees B."/>
            <person name="Dirksen P."/>
            <person name="Hoppner M."/>
            <person name="Franke A."/>
            <person name="Rosenstiel P."/>
            <person name="Leippe M."/>
            <person name="Dierking K."/>
            <person name="Kaleta C."/>
            <person name="Schulenburg H."/>
        </authorList>
    </citation>
    <scope>NUCLEOTIDE SEQUENCE [LARGE SCALE GENOMIC DNA]</scope>
    <source>
        <strain evidence="3 4">MYb73</strain>
    </source>
</reference>
<dbReference type="OrthoDB" id="8622300at2"/>
<dbReference type="InterPro" id="IPR001343">
    <property type="entry name" value="Hemolysn_Ca-bd"/>
</dbReference>
<dbReference type="Gene3D" id="3.40.50.410">
    <property type="entry name" value="von Willebrand factor, type A domain"/>
    <property type="match status" value="1"/>
</dbReference>
<dbReference type="Gene3D" id="2.150.10.10">
    <property type="entry name" value="Serralysin-like metalloprotease, C-terminal"/>
    <property type="match status" value="1"/>
</dbReference>
<name>A0A2S0I5H9_9BURK</name>
<feature type="domain" description="VWFA" evidence="2">
    <location>
        <begin position="5629"/>
        <end position="5821"/>
    </location>
</feature>
<dbReference type="Gene3D" id="2.60.40.10">
    <property type="entry name" value="Immunoglobulins"/>
    <property type="match status" value="1"/>
</dbReference>
<dbReference type="InterPro" id="IPR036465">
    <property type="entry name" value="vWFA_dom_sf"/>
</dbReference>